<dbReference type="Gene3D" id="3.40.50.300">
    <property type="entry name" value="P-loop containing nucleotide triphosphate hydrolases"/>
    <property type="match status" value="1"/>
</dbReference>
<proteinExistence type="predicted"/>
<dbReference type="SUPFAM" id="SSF52540">
    <property type="entry name" value="P-loop containing nucleoside triphosphate hydrolases"/>
    <property type="match status" value="1"/>
</dbReference>
<protein>
    <submittedName>
        <fullName evidence="2">Cob(I)yrinic acid a,c-diamide adenosyltransferase</fullName>
        <ecNumber evidence="2">2.5.1.17</ecNumber>
    </submittedName>
</protein>
<evidence type="ECO:0000256" key="1">
    <source>
        <dbReference type="SAM" id="MobiDB-lite"/>
    </source>
</evidence>
<organism evidence="2 3">
    <name type="scientific">Cyanobium gracile UHCC 0139</name>
    <dbReference type="NCBI Taxonomy" id="3110308"/>
    <lineage>
        <taxon>Bacteria</taxon>
        <taxon>Bacillati</taxon>
        <taxon>Cyanobacteriota</taxon>
        <taxon>Cyanophyceae</taxon>
        <taxon>Synechococcales</taxon>
        <taxon>Prochlorococcaceae</taxon>
        <taxon>Cyanobium</taxon>
    </lineage>
</organism>
<feature type="region of interest" description="Disordered" evidence="1">
    <location>
        <begin position="1"/>
        <end position="21"/>
    </location>
</feature>
<dbReference type="EC" id="2.5.1.17" evidence="2"/>
<keyword evidence="2" id="KW-0808">Transferase</keyword>
<dbReference type="InterPro" id="IPR027417">
    <property type="entry name" value="P-loop_NTPase"/>
</dbReference>
<dbReference type="Pfam" id="PF02572">
    <property type="entry name" value="CobA_CobO_BtuR"/>
    <property type="match status" value="1"/>
</dbReference>
<dbReference type="Proteomes" id="UP001304461">
    <property type="component" value="Unassembled WGS sequence"/>
</dbReference>
<dbReference type="GO" id="GO:0008817">
    <property type="term" value="F:corrinoid adenosyltransferase activity"/>
    <property type="evidence" value="ECO:0007669"/>
    <property type="project" value="UniProtKB-EC"/>
</dbReference>
<comment type="caution">
    <text evidence="2">The sequence shown here is derived from an EMBL/GenBank/DDBJ whole genome shotgun (WGS) entry which is preliminary data.</text>
</comment>
<dbReference type="RefSeq" id="WP_323305340.1">
    <property type="nucleotide sequence ID" value="NZ_JAYGHX010000004.1"/>
</dbReference>
<dbReference type="PANTHER" id="PTHR46638:SF1">
    <property type="entry name" value="CORRINOID ADENOSYLTRANSFERASE"/>
    <property type="match status" value="1"/>
</dbReference>
<keyword evidence="3" id="KW-1185">Reference proteome</keyword>
<dbReference type="PIRSF" id="PIRSF015617">
    <property type="entry name" value="Adensltrnsf_CobA"/>
    <property type="match status" value="1"/>
</dbReference>
<dbReference type="PANTHER" id="PTHR46638">
    <property type="entry name" value="CORRINOID ADENOSYLTRANSFERASE"/>
    <property type="match status" value="1"/>
</dbReference>
<accession>A0ABU5RU38</accession>
<reference evidence="2 3" key="1">
    <citation type="submission" date="2023-12" db="EMBL/GenBank/DDBJ databases">
        <title>Baltic Sea Cyanobacteria.</title>
        <authorList>
            <person name="Delbaje E."/>
            <person name="Fewer D.P."/>
            <person name="Shishido T.K."/>
        </authorList>
    </citation>
    <scope>NUCLEOTIDE SEQUENCE [LARGE SCALE GENOMIC DNA]</scope>
    <source>
        <strain evidence="2 3">UHCC 0139</strain>
    </source>
</reference>
<sequence length="199" mass="20932">MTASLIDPGHPRRTAAPARPEPLALVPPLRLVSQPEGLLQIHTAPFRGSFAAVFSQALRSAGLGSRVLVSQFLKGGVEQGPAGSLTLCGRLEWLRPGTPHCLDGPPGSQGEEGATAEEALEAVAEVWEVSRERLLKGDLDLLVLDELGLAIALGYLSAEAVIEALEQRPAHLDVILTGPSMPASLMAMADQVTQLRRGG</sequence>
<evidence type="ECO:0000313" key="2">
    <source>
        <dbReference type="EMBL" id="MEA5391300.1"/>
    </source>
</evidence>
<gene>
    <name evidence="2" type="ORF">VB738_08510</name>
</gene>
<dbReference type="InterPro" id="IPR003724">
    <property type="entry name" value="CblAdoTrfase_CobA"/>
</dbReference>
<name>A0ABU5RU38_9CYAN</name>
<evidence type="ECO:0000313" key="3">
    <source>
        <dbReference type="Proteomes" id="UP001304461"/>
    </source>
</evidence>
<dbReference type="EMBL" id="JAYGHX010000004">
    <property type="protein sequence ID" value="MEA5391300.1"/>
    <property type="molecule type" value="Genomic_DNA"/>
</dbReference>